<feature type="compositionally biased region" description="Polar residues" evidence="1">
    <location>
        <begin position="42"/>
        <end position="53"/>
    </location>
</feature>
<gene>
    <name evidence="2" type="ORF">Tci_857370</name>
</gene>
<dbReference type="EMBL" id="BKCJ011099747">
    <property type="protein sequence ID" value="GFC85400.1"/>
    <property type="molecule type" value="Genomic_DNA"/>
</dbReference>
<sequence length="53" mass="5810">MKNINGDAQLHAKVDGKKVVISEASIRRGLRFGDKGGIDNPPNETIFEQLSLM</sequence>
<comment type="caution">
    <text evidence="2">The sequence shown here is derived from an EMBL/GenBank/DDBJ whole genome shotgun (WGS) entry which is preliminary data.</text>
</comment>
<feature type="region of interest" description="Disordered" evidence="1">
    <location>
        <begin position="32"/>
        <end position="53"/>
    </location>
</feature>
<dbReference type="AlphaFoldDB" id="A0A699RG11"/>
<accession>A0A699RG11</accession>
<name>A0A699RG11_TANCI</name>
<reference evidence="2" key="1">
    <citation type="journal article" date="2019" name="Sci. Rep.">
        <title>Draft genome of Tanacetum cinerariifolium, the natural source of mosquito coil.</title>
        <authorList>
            <person name="Yamashiro T."/>
            <person name="Shiraishi A."/>
            <person name="Satake H."/>
            <person name="Nakayama K."/>
        </authorList>
    </citation>
    <scope>NUCLEOTIDE SEQUENCE</scope>
</reference>
<proteinExistence type="predicted"/>
<feature type="non-terminal residue" evidence="2">
    <location>
        <position position="53"/>
    </location>
</feature>
<protein>
    <submittedName>
        <fullName evidence="2">Uncharacterized protein</fullName>
    </submittedName>
</protein>
<evidence type="ECO:0000256" key="1">
    <source>
        <dbReference type="SAM" id="MobiDB-lite"/>
    </source>
</evidence>
<organism evidence="2">
    <name type="scientific">Tanacetum cinerariifolium</name>
    <name type="common">Dalmatian daisy</name>
    <name type="synonym">Chrysanthemum cinerariifolium</name>
    <dbReference type="NCBI Taxonomy" id="118510"/>
    <lineage>
        <taxon>Eukaryota</taxon>
        <taxon>Viridiplantae</taxon>
        <taxon>Streptophyta</taxon>
        <taxon>Embryophyta</taxon>
        <taxon>Tracheophyta</taxon>
        <taxon>Spermatophyta</taxon>
        <taxon>Magnoliopsida</taxon>
        <taxon>eudicotyledons</taxon>
        <taxon>Gunneridae</taxon>
        <taxon>Pentapetalae</taxon>
        <taxon>asterids</taxon>
        <taxon>campanulids</taxon>
        <taxon>Asterales</taxon>
        <taxon>Asteraceae</taxon>
        <taxon>Asteroideae</taxon>
        <taxon>Anthemideae</taxon>
        <taxon>Anthemidinae</taxon>
        <taxon>Tanacetum</taxon>
    </lineage>
</organism>
<evidence type="ECO:0000313" key="2">
    <source>
        <dbReference type="EMBL" id="GFC85400.1"/>
    </source>
</evidence>